<proteinExistence type="predicted"/>
<reference evidence="3" key="1">
    <citation type="journal article" date="2012" name="PLoS Genet.">
        <title>The genomes of the fungal plant pathogens Cladosporium fulvum and Dothistroma septosporum reveal adaptation to different hosts and lifestyles but also signatures of common ancestry.</title>
        <authorList>
            <person name="de Wit P.J.G.M."/>
            <person name="van der Burgt A."/>
            <person name="Oekmen B."/>
            <person name="Stergiopoulos I."/>
            <person name="Abd-Elsalam K.A."/>
            <person name="Aerts A.L."/>
            <person name="Bahkali A.H."/>
            <person name="Beenen H.G."/>
            <person name="Chettri P."/>
            <person name="Cox M.P."/>
            <person name="Datema E."/>
            <person name="de Vries R.P."/>
            <person name="Dhillon B."/>
            <person name="Ganley A.R."/>
            <person name="Griffiths S.A."/>
            <person name="Guo Y."/>
            <person name="Hamelin R.C."/>
            <person name="Henrissat B."/>
            <person name="Kabir M.S."/>
            <person name="Jashni M.K."/>
            <person name="Kema G."/>
            <person name="Klaubauf S."/>
            <person name="Lapidus A."/>
            <person name="Levasseur A."/>
            <person name="Lindquist E."/>
            <person name="Mehrabi R."/>
            <person name="Ohm R.A."/>
            <person name="Owen T.J."/>
            <person name="Salamov A."/>
            <person name="Schwelm A."/>
            <person name="Schijlen E."/>
            <person name="Sun H."/>
            <person name="van den Burg H.A."/>
            <person name="van Ham R.C.H.J."/>
            <person name="Zhang S."/>
            <person name="Goodwin S.B."/>
            <person name="Grigoriev I.V."/>
            <person name="Collemare J."/>
            <person name="Bradshaw R.E."/>
        </authorList>
    </citation>
    <scope>NUCLEOTIDE SEQUENCE [LARGE SCALE GENOMIC DNA]</scope>
    <source>
        <strain evidence="3">NZE10 / CBS 128990</strain>
    </source>
</reference>
<evidence type="ECO:0000256" key="1">
    <source>
        <dbReference type="SAM" id="MobiDB-lite"/>
    </source>
</evidence>
<dbReference type="Proteomes" id="UP000016933">
    <property type="component" value="Unassembled WGS sequence"/>
</dbReference>
<evidence type="ECO:0000313" key="3">
    <source>
        <dbReference type="Proteomes" id="UP000016933"/>
    </source>
</evidence>
<protein>
    <submittedName>
        <fullName evidence="2">Uncharacterized protein</fullName>
    </submittedName>
</protein>
<dbReference type="OMA" id="RNHNFAH"/>
<organism evidence="2 3">
    <name type="scientific">Dothistroma septosporum (strain NZE10 / CBS 128990)</name>
    <name type="common">Red band needle blight fungus</name>
    <name type="synonym">Mycosphaerella pini</name>
    <dbReference type="NCBI Taxonomy" id="675120"/>
    <lineage>
        <taxon>Eukaryota</taxon>
        <taxon>Fungi</taxon>
        <taxon>Dikarya</taxon>
        <taxon>Ascomycota</taxon>
        <taxon>Pezizomycotina</taxon>
        <taxon>Dothideomycetes</taxon>
        <taxon>Dothideomycetidae</taxon>
        <taxon>Mycosphaerellales</taxon>
        <taxon>Mycosphaerellaceae</taxon>
        <taxon>Dothistroma</taxon>
    </lineage>
</organism>
<keyword evidence="3" id="KW-1185">Reference proteome</keyword>
<dbReference type="EMBL" id="KB446545">
    <property type="protein sequence ID" value="EME39540.1"/>
    <property type="molecule type" value="Genomic_DNA"/>
</dbReference>
<dbReference type="eggNOG" id="ENOG502R9VY">
    <property type="taxonomic scope" value="Eukaryota"/>
</dbReference>
<name>M2YKZ5_DOTSN</name>
<accession>M2YKZ5</accession>
<feature type="region of interest" description="Disordered" evidence="1">
    <location>
        <begin position="1"/>
        <end position="22"/>
    </location>
</feature>
<dbReference type="OrthoDB" id="3648311at2759"/>
<dbReference type="HOGENOM" id="CLU_1224742_0_0_1"/>
<dbReference type="AlphaFoldDB" id="M2YKZ5"/>
<evidence type="ECO:0000313" key="2">
    <source>
        <dbReference type="EMBL" id="EME39540.1"/>
    </source>
</evidence>
<gene>
    <name evidence="2" type="ORF">DOTSEDRAFT_66509</name>
</gene>
<feature type="compositionally biased region" description="Basic residues" evidence="1">
    <location>
        <begin position="12"/>
        <end position="22"/>
    </location>
</feature>
<sequence length="226" mass="25861">MAQIRPSSRLPGLKRKASSPLRRPRQTFPFLRLPRELRDEIYQYVLLGRSAALSTSKGQSLTTTSPLTAVNEQICEEFNDALLFYSETITTNVRNYSFAHIVTFLNRLSEAQVARLASCPSKEASQATSIHKATPSPERTIRITLSFTPKAKNCRTNLNRWLDRFDVEGKRGSEIMFEYDADIQAKDGSYKNRPYRRTTASQRWTEEARKIEEACQAGRRGRGMYN</sequence>
<reference evidence="2 3" key="2">
    <citation type="journal article" date="2012" name="PLoS Pathog.">
        <title>Diverse lifestyles and strategies of plant pathogenesis encoded in the genomes of eighteen Dothideomycetes fungi.</title>
        <authorList>
            <person name="Ohm R.A."/>
            <person name="Feau N."/>
            <person name="Henrissat B."/>
            <person name="Schoch C.L."/>
            <person name="Horwitz B.A."/>
            <person name="Barry K.W."/>
            <person name="Condon B.J."/>
            <person name="Copeland A.C."/>
            <person name="Dhillon B."/>
            <person name="Glaser F."/>
            <person name="Hesse C.N."/>
            <person name="Kosti I."/>
            <person name="LaButti K."/>
            <person name="Lindquist E.A."/>
            <person name="Lucas S."/>
            <person name="Salamov A.A."/>
            <person name="Bradshaw R.E."/>
            <person name="Ciuffetti L."/>
            <person name="Hamelin R.C."/>
            <person name="Kema G.H.J."/>
            <person name="Lawrence C."/>
            <person name="Scott J.A."/>
            <person name="Spatafora J.W."/>
            <person name="Turgeon B.G."/>
            <person name="de Wit P.J.G.M."/>
            <person name="Zhong S."/>
            <person name="Goodwin S.B."/>
            <person name="Grigoriev I.V."/>
        </authorList>
    </citation>
    <scope>NUCLEOTIDE SEQUENCE [LARGE SCALE GENOMIC DNA]</scope>
    <source>
        <strain evidence="3">NZE10 / CBS 128990</strain>
    </source>
</reference>